<comment type="caution">
    <text evidence="1">The sequence shown here is derived from an EMBL/GenBank/DDBJ whole genome shotgun (WGS) entry which is preliminary data.</text>
</comment>
<keyword evidence="2" id="KW-1185">Reference proteome</keyword>
<gene>
    <name evidence="1" type="ORF">DF185_09390</name>
</gene>
<dbReference type="Proteomes" id="UP000248079">
    <property type="component" value="Unassembled WGS sequence"/>
</dbReference>
<evidence type="ECO:0008006" key="3">
    <source>
        <dbReference type="Google" id="ProtNLM"/>
    </source>
</evidence>
<protein>
    <recommendedName>
        <fullName evidence="3">Major tropism determinant N-terminal domain-containing protein</fullName>
    </recommendedName>
</protein>
<dbReference type="EMBL" id="QFLI01000003">
    <property type="protein sequence ID" value="PXY01671.1"/>
    <property type="molecule type" value="Genomic_DNA"/>
</dbReference>
<proteinExistence type="predicted"/>
<organism evidence="1 2">
    <name type="scientific">Marinifilum breve</name>
    <dbReference type="NCBI Taxonomy" id="2184082"/>
    <lineage>
        <taxon>Bacteria</taxon>
        <taxon>Pseudomonadati</taxon>
        <taxon>Bacteroidota</taxon>
        <taxon>Bacteroidia</taxon>
        <taxon>Marinilabiliales</taxon>
        <taxon>Marinifilaceae</taxon>
    </lineage>
</organism>
<name>A0A2V3ZZF5_9BACT</name>
<evidence type="ECO:0000313" key="2">
    <source>
        <dbReference type="Proteomes" id="UP000248079"/>
    </source>
</evidence>
<evidence type="ECO:0000313" key="1">
    <source>
        <dbReference type="EMBL" id="PXY01671.1"/>
    </source>
</evidence>
<dbReference type="AlphaFoldDB" id="A0A2V3ZZF5"/>
<accession>A0A2V3ZZF5</accession>
<sequence>MTVGISFAQNGGVSIGKGKELAHGKAILELVSDSKGLLIPRISTSNRLNMFSSADPTAVGLMVFDKDVNAFFYYTGDAWQKMGEGSSVIQVGDALPDVSASLKGEMYFLTTSDKLAVFDGTEWKFLGNSSVSDLESVLKNGNDAGGRVISNLGTPVNDTDAANKKYVDENAQLISEKNVANGYVGLGADKKVAAEYLPGITLNAVDVVANEAEQLALDAKMGHTVIRTDISKTYVHNGGTSKDMSDWSELLFTNSVTSVNGKTGNLSIVIDDIADLRNELNSKINSPEGLSNKMLMINASGDLVWTAPRNLSDVLNAGNDAEGKVITGLGTPVNDTDATNKKYVDERFAASGSGDMMKVVYDKNGDDKVDDAEKVNGLTVETAVPTAAVFTDNQTLSQVLTQGADADGNAIANLAAPTNDTDAANKKYVDEKALVADWNQTDENAADYIKNKPDLSETKRKIYYGTHASFATTTPLSEAEVIAFTSVDSQSGLLDVNTNSQAGYFTLVMPASWRKPDLKIDGDDTFLVFTSAQIIEIEKVQYTVWQTDVALPAGLNIKLK</sequence>
<reference evidence="1 2" key="1">
    <citation type="submission" date="2018-05" db="EMBL/GenBank/DDBJ databases">
        <title>Marinifilum breve JC075T sp. nov., a marine bacterium isolated from Yongle Blue Hole in the South China Sea.</title>
        <authorList>
            <person name="Fu T."/>
        </authorList>
    </citation>
    <scope>NUCLEOTIDE SEQUENCE [LARGE SCALE GENOMIC DNA]</scope>
    <source>
        <strain evidence="1 2">JC075</strain>
    </source>
</reference>